<dbReference type="Proteomes" id="UP000234681">
    <property type="component" value="Chromosome 3"/>
</dbReference>
<dbReference type="SUPFAM" id="SSF54403">
    <property type="entry name" value="Cystatin/monellin"/>
    <property type="match status" value="1"/>
</dbReference>
<evidence type="ECO:0000313" key="2">
    <source>
        <dbReference type="Proteomes" id="UP000234681"/>
    </source>
</evidence>
<reference evidence="1 2" key="1">
    <citation type="submission" date="2005-09" db="EMBL/GenBank/DDBJ databases">
        <authorList>
            <person name="Mural R.J."/>
            <person name="Li P.W."/>
            <person name="Adams M.D."/>
            <person name="Amanatides P.G."/>
            <person name="Baden-Tillson H."/>
            <person name="Barnstead M."/>
            <person name="Chin S.H."/>
            <person name="Dew I."/>
            <person name="Evans C.A."/>
            <person name="Ferriera S."/>
            <person name="Flanigan M."/>
            <person name="Fosler C."/>
            <person name="Glodek A."/>
            <person name="Gu Z."/>
            <person name="Holt R.A."/>
            <person name="Jennings D."/>
            <person name="Kraft C.L."/>
            <person name="Lu F."/>
            <person name="Nguyen T."/>
            <person name="Nusskern D.R."/>
            <person name="Pfannkoch C.M."/>
            <person name="Sitter C."/>
            <person name="Sutton G.G."/>
            <person name="Venter J.C."/>
            <person name="Wang Z."/>
            <person name="Woodage T."/>
            <person name="Zheng X.H."/>
            <person name="Zhong F."/>
        </authorList>
    </citation>
    <scope>NUCLEOTIDE SEQUENCE [LARGE SCALE GENOMIC DNA]</scope>
    <source>
        <strain>BN</strain>
        <strain evidence="2">Sprague-Dawley</strain>
    </source>
</reference>
<evidence type="ECO:0000313" key="1">
    <source>
        <dbReference type="EMBL" id="EDL95067.1"/>
    </source>
</evidence>
<gene>
    <name evidence="1" type="ORF">rCG_27606</name>
</gene>
<accession>A6K7F2</accession>
<organism evidence="1 2">
    <name type="scientific">Rattus norvegicus</name>
    <name type="common">Rat</name>
    <dbReference type="NCBI Taxonomy" id="10116"/>
    <lineage>
        <taxon>Eukaryota</taxon>
        <taxon>Metazoa</taxon>
        <taxon>Chordata</taxon>
        <taxon>Craniata</taxon>
        <taxon>Vertebrata</taxon>
        <taxon>Euteleostomi</taxon>
        <taxon>Mammalia</taxon>
        <taxon>Eutheria</taxon>
        <taxon>Euarchontoglires</taxon>
        <taxon>Glires</taxon>
        <taxon>Rodentia</taxon>
        <taxon>Myomorpha</taxon>
        <taxon>Muroidea</taxon>
        <taxon>Muridae</taxon>
        <taxon>Murinae</taxon>
        <taxon>Rattus</taxon>
    </lineage>
</organism>
<dbReference type="EMBL" id="CH474026">
    <property type="protein sequence ID" value="EDL95067.1"/>
    <property type="molecule type" value="Genomic_DNA"/>
</dbReference>
<sequence length="70" mass="7829">MLVLNLCTYPVMSHIPGGIEKSSMEDEGARESLNFAVSQYNENKRDLYLSRVFGSEECPKAGGGWNQIFI</sequence>
<dbReference type="AlphaFoldDB" id="A6K7F2"/>
<name>A6K7F2_RAT</name>
<protein>
    <submittedName>
        <fullName evidence="1">RCG27606, isoform CRA_a</fullName>
    </submittedName>
</protein>
<dbReference type="Gene3D" id="3.10.450.10">
    <property type="match status" value="1"/>
</dbReference>
<dbReference type="InterPro" id="IPR046350">
    <property type="entry name" value="Cystatin_sf"/>
</dbReference>
<proteinExistence type="predicted"/>